<proteinExistence type="predicted"/>
<dbReference type="PANTHER" id="PTHR43615">
    <property type="entry name" value="PHOSPHOENOLPYRUVATE SYNTHASE-RELATED"/>
    <property type="match status" value="1"/>
</dbReference>
<evidence type="ECO:0000259" key="1">
    <source>
        <dbReference type="Pfam" id="PF00391"/>
    </source>
</evidence>
<dbReference type="Pfam" id="PF01326">
    <property type="entry name" value="PPDK_N"/>
    <property type="match status" value="1"/>
</dbReference>
<dbReference type="EMBL" id="JAVIDA010000024">
    <property type="protein sequence ID" value="MDQ9072688.1"/>
    <property type="molecule type" value="Genomic_DNA"/>
</dbReference>
<evidence type="ECO:0000313" key="3">
    <source>
        <dbReference type="EMBL" id="MDQ9072688.1"/>
    </source>
</evidence>
<dbReference type="InterPro" id="IPR008279">
    <property type="entry name" value="PEP-util_enz_mobile_dom"/>
</dbReference>
<dbReference type="SUPFAM" id="SSF56059">
    <property type="entry name" value="Glutathione synthetase ATP-binding domain-like"/>
    <property type="match status" value="1"/>
</dbReference>
<dbReference type="PANTHER" id="PTHR43615:SF1">
    <property type="entry name" value="PPDK_N DOMAIN-CONTAINING PROTEIN"/>
    <property type="match status" value="1"/>
</dbReference>
<dbReference type="Gene3D" id="3.30.470.20">
    <property type="entry name" value="ATP-grasp fold, B domain"/>
    <property type="match status" value="1"/>
</dbReference>
<evidence type="ECO:0000313" key="4">
    <source>
        <dbReference type="Proteomes" id="UP001243195"/>
    </source>
</evidence>
<feature type="domain" description="Pyruvate phosphate dikinase AMP/ATP-binding" evidence="2">
    <location>
        <begin position="18"/>
        <end position="311"/>
    </location>
</feature>
<dbReference type="GO" id="GO:0005524">
    <property type="term" value="F:ATP binding"/>
    <property type="evidence" value="ECO:0007669"/>
    <property type="project" value="InterPro"/>
</dbReference>
<organism evidence="3 4">
    <name type="scientific">Acinetobacter gerneri</name>
    <dbReference type="NCBI Taxonomy" id="202952"/>
    <lineage>
        <taxon>Bacteria</taxon>
        <taxon>Pseudomonadati</taxon>
        <taxon>Pseudomonadota</taxon>
        <taxon>Gammaproteobacteria</taxon>
        <taxon>Moraxellales</taxon>
        <taxon>Moraxellaceae</taxon>
        <taxon>Acinetobacter</taxon>
    </lineage>
</organism>
<reference evidence="3" key="1">
    <citation type="submission" date="2023-08" db="EMBL/GenBank/DDBJ databases">
        <title>Emergence of clinically-relevant ST2 carbapenem-resistant Acinetobacter baumannii strains in hospital sewages in Zhejiang, East of China.</title>
        <authorList>
            <person name="Kaichao C."/>
            <person name="Zhang R."/>
        </authorList>
    </citation>
    <scope>NUCLEOTIDE SEQUENCE</scope>
    <source>
        <strain evidence="3">M-SY-60</strain>
    </source>
</reference>
<dbReference type="Proteomes" id="UP001243195">
    <property type="component" value="Unassembled WGS sequence"/>
</dbReference>
<dbReference type="InterPro" id="IPR002192">
    <property type="entry name" value="PPDK_AMP/ATP-bd"/>
</dbReference>
<dbReference type="Gene3D" id="3.30.1490.20">
    <property type="entry name" value="ATP-grasp fold, A domain"/>
    <property type="match status" value="1"/>
</dbReference>
<dbReference type="InterPro" id="IPR036637">
    <property type="entry name" value="Phosphohistidine_dom_sf"/>
</dbReference>
<dbReference type="AlphaFoldDB" id="A0AAW8JN44"/>
<protein>
    <submittedName>
        <fullName evidence="3">PEP/pyruvate-binding domain-containing protein</fullName>
    </submittedName>
</protein>
<feature type="domain" description="PEP-utilising enzyme mobile" evidence="1">
    <location>
        <begin position="752"/>
        <end position="823"/>
    </location>
</feature>
<name>A0AAW8JN44_9GAMM</name>
<sequence>MNKNIFIAFKEAEHFEVNLVGGKGAGLIRSTLAGLPVPDGYVIPTSVYSAWFTPLKAEIETALLGIKQAQEKSQKIREILQQKSLPDDLIKALDELEKKFPETYFAVRSSGSAEDLPGAAFAGLHDTILNVKGVAALEQAIKQCWLSLWNPEVIIYREKLAVPDDAAAMAVVVQKMVNVTEHEAAGVAFSIDPVGENIENVLINSAFGLGETVVAGEAEVDEFRVDPAGAISSEHVATKLHALVRKDGKSCEIELDDSLKNIASLKPEQAARVAELARLAEKYASFPQDIEWAFEGDQLFLLQSRPVTRFAPRWTREESAERFPNPVTPLTWQLCEEGFHTSLNYSFKLMGLPPFHDKWFVLKDNYVYGNQNAVRVYVGRMPIASLNTAEKLAQFIESGGLWQFTWISELPTRWMNDLDSYLLAIGRFNHIDYQHKSIADCWSLLQEINTLGTAYFLPNIAISLTQNLLYLTLGAVLKQFVGDQAQSVFDQLISNTETKTSIVNQSMWQISREVREYQALVNTAFENPQALLDHLKQYPEIYKKFTQFLDQHGHREVDFDAYHATWLEAPHIVFAQIQMMAKQEEDHHKATYWQKRDLMLATELELLRNVPETFRFFLQELIRLVRTYTALDDIEHYHTTRLTIPFRKAAHEIGKRLVNYGALDDAWDVFFIPPKDLGNAIDSHDFSHIRSIVKDEKSQYLSACQRTAEWVYGEKNVFAEDGATTRKGLGGSSGQVEGSVYVITDPNQFVHFPEGAILVAKTTNPAWTPLFYQAVGVITESGGPLSHGAVTARELGIPAVMSVHGACTWLKNGDKVKIDGQSGAVILLEE</sequence>
<dbReference type="SUPFAM" id="SSF52009">
    <property type="entry name" value="Phosphohistidine domain"/>
    <property type="match status" value="1"/>
</dbReference>
<dbReference type="InterPro" id="IPR013815">
    <property type="entry name" value="ATP_grasp_subdomain_1"/>
</dbReference>
<dbReference type="RefSeq" id="WP_308956996.1">
    <property type="nucleotide sequence ID" value="NZ_JAVICY010000026.1"/>
</dbReference>
<gene>
    <name evidence="3" type="ORF">RFH51_14615</name>
</gene>
<evidence type="ECO:0000259" key="2">
    <source>
        <dbReference type="Pfam" id="PF01326"/>
    </source>
</evidence>
<dbReference type="Gene3D" id="3.50.30.10">
    <property type="entry name" value="Phosphohistidine domain"/>
    <property type="match status" value="1"/>
</dbReference>
<accession>A0AAW8JN44</accession>
<comment type="caution">
    <text evidence="3">The sequence shown here is derived from an EMBL/GenBank/DDBJ whole genome shotgun (WGS) entry which is preliminary data.</text>
</comment>
<dbReference type="InterPro" id="IPR051549">
    <property type="entry name" value="PEP_Utilizing_Enz"/>
</dbReference>
<dbReference type="Pfam" id="PF00391">
    <property type="entry name" value="PEP-utilizers"/>
    <property type="match status" value="1"/>
</dbReference>
<dbReference type="GO" id="GO:0016301">
    <property type="term" value="F:kinase activity"/>
    <property type="evidence" value="ECO:0007669"/>
    <property type="project" value="InterPro"/>
</dbReference>